<evidence type="ECO:0000313" key="2">
    <source>
        <dbReference type="EMBL" id="MBP2702193.1"/>
    </source>
</evidence>
<dbReference type="EMBL" id="JAFCNB010000001">
    <property type="protein sequence ID" value="MBP2702193.1"/>
    <property type="molecule type" value="Genomic_DNA"/>
</dbReference>
<feature type="region of interest" description="Disordered" evidence="1">
    <location>
        <begin position="1"/>
        <end position="110"/>
    </location>
</feature>
<evidence type="ECO:0000256" key="1">
    <source>
        <dbReference type="SAM" id="MobiDB-lite"/>
    </source>
</evidence>
<protein>
    <submittedName>
        <fullName evidence="2">Uncharacterized protein</fullName>
    </submittedName>
</protein>
<proteinExistence type="predicted"/>
<organism evidence="2 3">
    <name type="scientific">Microbispora oryzae</name>
    <dbReference type="NCBI Taxonomy" id="2806554"/>
    <lineage>
        <taxon>Bacteria</taxon>
        <taxon>Bacillati</taxon>
        <taxon>Actinomycetota</taxon>
        <taxon>Actinomycetes</taxon>
        <taxon>Streptosporangiales</taxon>
        <taxon>Streptosporangiaceae</taxon>
        <taxon>Microbispora</taxon>
    </lineage>
</organism>
<feature type="compositionally biased region" description="Basic and acidic residues" evidence="1">
    <location>
        <begin position="58"/>
        <end position="76"/>
    </location>
</feature>
<comment type="caution">
    <text evidence="2">The sequence shown here is derived from an EMBL/GenBank/DDBJ whole genome shotgun (WGS) entry which is preliminary data.</text>
</comment>
<gene>
    <name evidence="2" type="ORF">JOL79_00085</name>
</gene>
<keyword evidence="3" id="KW-1185">Reference proteome</keyword>
<evidence type="ECO:0000313" key="3">
    <source>
        <dbReference type="Proteomes" id="UP000674234"/>
    </source>
</evidence>
<accession>A0A941AHK2</accession>
<reference evidence="2" key="1">
    <citation type="submission" date="2021-02" db="EMBL/GenBank/DDBJ databases">
        <title>Draft genome sequence of Microbispora sp. RL4-1S isolated from rice leaves in Thailand.</title>
        <authorList>
            <person name="Muangham S."/>
            <person name="Duangmal K."/>
        </authorList>
    </citation>
    <scope>NUCLEOTIDE SEQUENCE</scope>
    <source>
        <strain evidence="2">RL4-1S</strain>
    </source>
</reference>
<dbReference type="AlphaFoldDB" id="A0A941AHK2"/>
<dbReference type="RefSeq" id="WP_210153521.1">
    <property type="nucleotide sequence ID" value="NZ_JAFCNB010000001.1"/>
</dbReference>
<sequence>MIEFNQRNGRTEQPTPENPEPLVEEARREEALEAGRTETETPDGTTSAGYAETLDGTRAADVDAADRDADERHDPHQGPGPVFSPAVAREVDTREEDADPAPVSEPVSEALDADRRWHEIKAGFVDDPRRSVERADELVDEALSAVATRRRSLLDHWKDGGTGDATADTEALRVALHEYHALLVQLTGK</sequence>
<name>A0A941AHK2_9ACTN</name>
<feature type="compositionally biased region" description="Polar residues" evidence="1">
    <location>
        <begin position="1"/>
        <end position="15"/>
    </location>
</feature>
<dbReference type="Proteomes" id="UP000674234">
    <property type="component" value="Unassembled WGS sequence"/>
</dbReference>
<feature type="compositionally biased region" description="Basic and acidic residues" evidence="1">
    <location>
        <begin position="24"/>
        <end position="39"/>
    </location>
</feature>